<sequence length="347" mass="36991">MPQPPQPSPAMAPDRKKELSNIASYILVAAFLFLALVKGLLGALFAGLLMYSLIHVIAPALGRRISDARARTIAAAAIGIILIALLGLLIWGMVALFKIDANSLTNVFRKLADVIDSSRDQVPAWLSARLPVGAEGLRATVTAWLRDHAATAQAFGAEAGKALTRILIGMIIGLMASLRDTLPPPPRRPLAAALERRLGLLADSFRNIVFAQVWISGINTIITALFIFVVLPLADVQLPLGKTVVAVTFIAGLLPVIGNLISNTVMVVVGLSVSLHVAIAGLAFLVVVHKLEYFLNARIIGSHINARAWELLTVMLVGETLFGIAGVIAAPVFYAYAKKELSARELI</sequence>
<feature type="transmembrane region" description="Helical" evidence="6">
    <location>
        <begin position="19"/>
        <end position="37"/>
    </location>
</feature>
<dbReference type="Pfam" id="PF01594">
    <property type="entry name" value="AI-2E_transport"/>
    <property type="match status" value="1"/>
</dbReference>
<evidence type="ECO:0000256" key="4">
    <source>
        <dbReference type="ARBA" id="ARBA00022989"/>
    </source>
</evidence>
<feature type="transmembrane region" description="Helical" evidence="6">
    <location>
        <begin position="43"/>
        <end position="61"/>
    </location>
</feature>
<evidence type="ECO:0000256" key="5">
    <source>
        <dbReference type="ARBA" id="ARBA00023136"/>
    </source>
</evidence>
<dbReference type="Proteomes" id="UP000622638">
    <property type="component" value="Unassembled WGS sequence"/>
</dbReference>
<evidence type="ECO:0000256" key="6">
    <source>
        <dbReference type="SAM" id="Phobius"/>
    </source>
</evidence>
<evidence type="ECO:0000313" key="7">
    <source>
        <dbReference type="EMBL" id="GGC14042.1"/>
    </source>
</evidence>
<dbReference type="InterPro" id="IPR002549">
    <property type="entry name" value="AI-2E-like"/>
</dbReference>
<gene>
    <name evidence="7" type="ORF">GCM10011572_39340</name>
</gene>
<comment type="caution">
    <text evidence="7">The sequence shown here is derived from an EMBL/GenBank/DDBJ whole genome shotgun (WGS) entry which is preliminary data.</text>
</comment>
<accession>A0ABQ1KXV9</accession>
<protein>
    <submittedName>
        <fullName evidence="7">Membrane protein</fullName>
    </submittedName>
</protein>
<comment type="similarity">
    <text evidence="2">Belongs to the autoinducer-2 exporter (AI-2E) (TC 2.A.86) family.</text>
</comment>
<evidence type="ECO:0000256" key="1">
    <source>
        <dbReference type="ARBA" id="ARBA00004141"/>
    </source>
</evidence>
<keyword evidence="8" id="KW-1185">Reference proteome</keyword>
<feature type="transmembrane region" description="Helical" evidence="6">
    <location>
        <begin position="208"/>
        <end position="231"/>
    </location>
</feature>
<evidence type="ECO:0000256" key="3">
    <source>
        <dbReference type="ARBA" id="ARBA00022692"/>
    </source>
</evidence>
<feature type="transmembrane region" description="Helical" evidence="6">
    <location>
        <begin position="309"/>
        <end position="337"/>
    </location>
</feature>
<keyword evidence="3 6" id="KW-0812">Transmembrane</keyword>
<organism evidence="7 8">
    <name type="scientific">Pseudoduganella buxea</name>
    <dbReference type="NCBI Taxonomy" id="1949069"/>
    <lineage>
        <taxon>Bacteria</taxon>
        <taxon>Pseudomonadati</taxon>
        <taxon>Pseudomonadota</taxon>
        <taxon>Betaproteobacteria</taxon>
        <taxon>Burkholderiales</taxon>
        <taxon>Oxalobacteraceae</taxon>
        <taxon>Telluria group</taxon>
        <taxon>Pseudoduganella</taxon>
    </lineage>
</organism>
<comment type="subcellular location">
    <subcellularLocation>
        <location evidence="1">Membrane</location>
        <topology evidence="1">Multi-pass membrane protein</topology>
    </subcellularLocation>
</comment>
<keyword evidence="5 6" id="KW-0472">Membrane</keyword>
<reference evidence="8" key="1">
    <citation type="journal article" date="2019" name="Int. J. Syst. Evol. Microbiol.">
        <title>The Global Catalogue of Microorganisms (GCM) 10K type strain sequencing project: providing services to taxonomists for standard genome sequencing and annotation.</title>
        <authorList>
            <consortium name="The Broad Institute Genomics Platform"/>
            <consortium name="The Broad Institute Genome Sequencing Center for Infectious Disease"/>
            <person name="Wu L."/>
            <person name="Ma J."/>
        </authorList>
    </citation>
    <scope>NUCLEOTIDE SEQUENCE [LARGE SCALE GENOMIC DNA]</scope>
    <source>
        <strain evidence="8">CGMCC 1.15931</strain>
    </source>
</reference>
<feature type="transmembrane region" description="Helical" evidence="6">
    <location>
        <begin position="267"/>
        <end position="288"/>
    </location>
</feature>
<evidence type="ECO:0000313" key="8">
    <source>
        <dbReference type="Proteomes" id="UP000622638"/>
    </source>
</evidence>
<dbReference type="EMBL" id="BMKG01000018">
    <property type="protein sequence ID" value="GGC14042.1"/>
    <property type="molecule type" value="Genomic_DNA"/>
</dbReference>
<evidence type="ECO:0000256" key="2">
    <source>
        <dbReference type="ARBA" id="ARBA00009773"/>
    </source>
</evidence>
<keyword evidence="4 6" id="KW-1133">Transmembrane helix</keyword>
<feature type="transmembrane region" description="Helical" evidence="6">
    <location>
        <begin position="243"/>
        <end position="261"/>
    </location>
</feature>
<feature type="transmembrane region" description="Helical" evidence="6">
    <location>
        <begin position="73"/>
        <end position="97"/>
    </location>
</feature>
<name>A0ABQ1KXV9_9BURK</name>
<proteinExistence type="inferred from homology"/>